<dbReference type="GeneID" id="6756465"/>
<feature type="compositionally biased region" description="Polar residues" evidence="1">
    <location>
        <begin position="30"/>
        <end position="52"/>
    </location>
</feature>
<reference evidence="2 3" key="1">
    <citation type="journal article" date="2008" name="Nature">
        <title>The Trichoplax genome and the nature of placozoans.</title>
        <authorList>
            <person name="Srivastava M."/>
            <person name="Begovic E."/>
            <person name="Chapman J."/>
            <person name="Putnam N.H."/>
            <person name="Hellsten U."/>
            <person name="Kawashima T."/>
            <person name="Kuo A."/>
            <person name="Mitros T."/>
            <person name="Salamov A."/>
            <person name="Carpenter M.L."/>
            <person name="Signorovitch A.Y."/>
            <person name="Moreno M.A."/>
            <person name="Kamm K."/>
            <person name="Grimwood J."/>
            <person name="Schmutz J."/>
            <person name="Shapiro H."/>
            <person name="Grigoriev I.V."/>
            <person name="Buss L.W."/>
            <person name="Schierwater B."/>
            <person name="Dellaporta S.L."/>
            <person name="Rokhsar D.S."/>
        </authorList>
    </citation>
    <scope>NUCLEOTIDE SEQUENCE [LARGE SCALE GENOMIC DNA]</scope>
    <source>
        <strain evidence="2 3">Grell-BS-1999</strain>
    </source>
</reference>
<feature type="compositionally biased region" description="Basic and acidic residues" evidence="1">
    <location>
        <begin position="98"/>
        <end position="120"/>
    </location>
</feature>
<dbReference type="AlphaFoldDB" id="B3S592"/>
<proteinExistence type="predicted"/>
<protein>
    <submittedName>
        <fullName evidence="2">Uncharacterized protein</fullName>
    </submittedName>
</protein>
<feature type="compositionally biased region" description="Low complexity" evidence="1">
    <location>
        <begin position="79"/>
        <end position="90"/>
    </location>
</feature>
<feature type="compositionally biased region" description="Polar residues" evidence="1">
    <location>
        <begin position="1"/>
        <end position="11"/>
    </location>
</feature>
<gene>
    <name evidence="2" type="ORF">TRIADDRAFT_59242</name>
</gene>
<feature type="compositionally biased region" description="Basic and acidic residues" evidence="1">
    <location>
        <begin position="67"/>
        <end position="78"/>
    </location>
</feature>
<dbReference type="Proteomes" id="UP000009022">
    <property type="component" value="Unassembled WGS sequence"/>
</dbReference>
<dbReference type="HOGENOM" id="CLU_1596621_0_0_1"/>
<name>B3S592_TRIAD</name>
<dbReference type="RefSeq" id="XP_002115377.1">
    <property type="nucleotide sequence ID" value="XM_002115341.1"/>
</dbReference>
<dbReference type="EMBL" id="DS985250">
    <property type="protein sequence ID" value="EDV22222.1"/>
    <property type="molecule type" value="Genomic_DNA"/>
</dbReference>
<sequence length="167" mass="18685">MDTAENSSQVDLFQIAMSDDDGSQQKNEKNGSQQENENDGSQQENDNNGSQQENDDITKLSSQTNLEHLKMEEKEEKTANNQTLQNANQQDQSIHPPTGDDHHHDAKESAAKPESNHNEDSSQANINQNGNEENYINDTDLLYAAIMVEDARRGRKGAVMKKMQALK</sequence>
<evidence type="ECO:0000256" key="1">
    <source>
        <dbReference type="SAM" id="MobiDB-lite"/>
    </source>
</evidence>
<dbReference type="InParanoid" id="B3S592"/>
<keyword evidence="3" id="KW-1185">Reference proteome</keyword>
<dbReference type="KEGG" id="tad:TRIADDRAFT_59242"/>
<evidence type="ECO:0000313" key="3">
    <source>
        <dbReference type="Proteomes" id="UP000009022"/>
    </source>
</evidence>
<dbReference type="CTD" id="6756465"/>
<feature type="region of interest" description="Disordered" evidence="1">
    <location>
        <begin position="1"/>
        <end position="133"/>
    </location>
</feature>
<evidence type="ECO:0000313" key="2">
    <source>
        <dbReference type="EMBL" id="EDV22222.1"/>
    </source>
</evidence>
<organism evidence="2 3">
    <name type="scientific">Trichoplax adhaerens</name>
    <name type="common">Trichoplax reptans</name>
    <dbReference type="NCBI Taxonomy" id="10228"/>
    <lineage>
        <taxon>Eukaryota</taxon>
        <taxon>Metazoa</taxon>
        <taxon>Placozoa</taxon>
        <taxon>Uniplacotomia</taxon>
        <taxon>Trichoplacea</taxon>
        <taxon>Trichoplacidae</taxon>
        <taxon>Trichoplax</taxon>
    </lineage>
</organism>
<feature type="compositionally biased region" description="Polar residues" evidence="1">
    <location>
        <begin position="121"/>
        <end position="133"/>
    </location>
</feature>
<accession>B3S592</accession>